<accession>A0ABD7PM24</accession>
<comment type="caution">
    <text evidence="3">The sequence shown here is derived from an EMBL/GenBank/DDBJ whole genome shotgun (WGS) entry which is preliminary data.</text>
</comment>
<dbReference type="CDD" id="cd06426">
    <property type="entry name" value="NTP_transferase_like_2"/>
    <property type="match status" value="1"/>
</dbReference>
<dbReference type="Pfam" id="PF00483">
    <property type="entry name" value="NTP_transferase"/>
    <property type="match status" value="1"/>
</dbReference>
<dbReference type="Gene3D" id="3.90.550.10">
    <property type="entry name" value="Spore Coat Polysaccharide Biosynthesis Protein SpsA, Chain A"/>
    <property type="match status" value="1"/>
</dbReference>
<dbReference type="Proteomes" id="UP000292036">
    <property type="component" value="Unassembled WGS sequence"/>
</dbReference>
<keyword evidence="1" id="KW-0129">CBS domain</keyword>
<dbReference type="InterPro" id="IPR050486">
    <property type="entry name" value="Mannose-1P_guanyltransferase"/>
</dbReference>
<dbReference type="InterPro" id="IPR000644">
    <property type="entry name" value="CBS_dom"/>
</dbReference>
<dbReference type="InterPro" id="IPR029044">
    <property type="entry name" value="Nucleotide-diphossugar_trans"/>
</dbReference>
<dbReference type="AlphaFoldDB" id="A0ABD7PM24"/>
<dbReference type="Gene3D" id="3.10.580.10">
    <property type="entry name" value="CBS-domain"/>
    <property type="match status" value="1"/>
</dbReference>
<gene>
    <name evidence="3" type="ORF">ELI19_02130</name>
</gene>
<dbReference type="PANTHER" id="PTHR22572">
    <property type="entry name" value="SUGAR-1-PHOSPHATE GUANYL TRANSFERASE"/>
    <property type="match status" value="1"/>
</dbReference>
<dbReference type="SUPFAM" id="SSF54631">
    <property type="entry name" value="CBS-domain pair"/>
    <property type="match status" value="1"/>
</dbReference>
<protein>
    <submittedName>
        <fullName evidence="3">CBS domain-containing protein</fullName>
    </submittedName>
</protein>
<dbReference type="SUPFAM" id="SSF53448">
    <property type="entry name" value="Nucleotide-diphospho-sugar transferases"/>
    <property type="match status" value="1"/>
</dbReference>
<organism evidence="3 4">
    <name type="scientific">Rhizobium leguminosarum</name>
    <dbReference type="NCBI Taxonomy" id="384"/>
    <lineage>
        <taxon>Bacteria</taxon>
        <taxon>Pseudomonadati</taxon>
        <taxon>Pseudomonadota</taxon>
        <taxon>Alphaproteobacteria</taxon>
        <taxon>Hyphomicrobiales</taxon>
        <taxon>Rhizobiaceae</taxon>
        <taxon>Rhizobium/Agrobacterium group</taxon>
        <taxon>Rhizobium</taxon>
    </lineage>
</organism>
<dbReference type="SMART" id="SM00116">
    <property type="entry name" value="CBS"/>
    <property type="match status" value="1"/>
</dbReference>
<dbReference type="PROSITE" id="PS51371">
    <property type="entry name" value="CBS"/>
    <property type="match status" value="1"/>
</dbReference>
<sequence length="408" mass="45337">MASALCSPWDPYWSRYVSKTMNRHARELESTRLEPWCSSPLAMSVHGWDGMTYIDTSRVVIAPEAAMRVAIEVIDGNGLKIAVVVTDEGKLVGIVTDGDIRRALLAGLGLETPVQEFMRQTPRSAMLGTEKSILLGRLRHEQILHLPIVDEAGIFRDLAYLPAFEQLLYQENQVVIMAGGLGTRLRPLTENVPKPLVSVGGRALIDIIVDNLVAQGLTDITLCVNYLGHMLEEHLGDGSKFGARFTFVREEERMGTAGALSLLPKAPTKSFFVMNGDILTTVDFQAMLDFHRTSSAVATMAVNNHSYEVPFGVVEVSGRHLTKLTEKPKCNFLVNAGIYLLEPEVLEHVPERQFFDMTNLFDYLIERQLSAAVFPVRELWLDVGRHEDLIKANDSFGDGDPSKQAAKW</sequence>
<dbReference type="Pfam" id="PF00571">
    <property type="entry name" value="CBS"/>
    <property type="match status" value="1"/>
</dbReference>
<feature type="domain" description="CBS" evidence="2">
    <location>
        <begin position="51"/>
        <end position="110"/>
    </location>
</feature>
<name>A0ABD7PM24_RHILE</name>
<proteinExistence type="predicted"/>
<evidence type="ECO:0000256" key="1">
    <source>
        <dbReference type="PROSITE-ProRule" id="PRU00703"/>
    </source>
</evidence>
<evidence type="ECO:0000259" key="2">
    <source>
        <dbReference type="PROSITE" id="PS51371"/>
    </source>
</evidence>
<dbReference type="InterPro" id="IPR005835">
    <property type="entry name" value="NTP_transferase_dom"/>
</dbReference>
<reference evidence="3 4" key="1">
    <citation type="submission" date="2019-02" db="EMBL/GenBank/DDBJ databases">
        <title>The genomic architecture of introgression among sibling species of bacteria.</title>
        <authorList>
            <person name="Cavassim M.I.A."/>
            <person name="Moeskjaer S."/>
            <person name="Moslemi C."/>
            <person name="Fields B."/>
            <person name="Bachmann A."/>
            <person name="Vilhjalmsson B."/>
            <person name="Schierup M.H."/>
            <person name="Young J.P.W."/>
            <person name="Andersen S.U."/>
        </authorList>
    </citation>
    <scope>NUCLEOTIDE SEQUENCE [LARGE SCALE GENOMIC DNA]</scope>
    <source>
        <strain evidence="3 4">SM151B</strain>
    </source>
</reference>
<evidence type="ECO:0000313" key="4">
    <source>
        <dbReference type="Proteomes" id="UP000292036"/>
    </source>
</evidence>
<dbReference type="EMBL" id="SIPS01000001">
    <property type="protein sequence ID" value="TAW28383.1"/>
    <property type="molecule type" value="Genomic_DNA"/>
</dbReference>
<dbReference type="InterPro" id="IPR046342">
    <property type="entry name" value="CBS_dom_sf"/>
</dbReference>
<evidence type="ECO:0000313" key="3">
    <source>
        <dbReference type="EMBL" id="TAW28383.1"/>
    </source>
</evidence>